<evidence type="ECO:0000313" key="8">
    <source>
        <dbReference type="Proteomes" id="UP001164286"/>
    </source>
</evidence>
<feature type="modified residue" description="4-aspartylphosphate" evidence="2">
    <location>
        <position position="998"/>
    </location>
</feature>
<dbReference type="InterPro" id="IPR001789">
    <property type="entry name" value="Sig_transdc_resp-reg_receiver"/>
</dbReference>
<dbReference type="SMART" id="SM00387">
    <property type="entry name" value="HATPase_c"/>
    <property type="match status" value="2"/>
</dbReference>
<keyword evidence="3" id="KW-0175">Coiled coil</keyword>
<feature type="region of interest" description="Disordered" evidence="4">
    <location>
        <begin position="162"/>
        <end position="268"/>
    </location>
</feature>
<dbReference type="InterPro" id="IPR035965">
    <property type="entry name" value="PAS-like_dom_sf"/>
</dbReference>
<feature type="coiled-coil region" evidence="3">
    <location>
        <begin position="1191"/>
        <end position="1218"/>
    </location>
</feature>
<dbReference type="SMART" id="SM00388">
    <property type="entry name" value="HisKA"/>
    <property type="match status" value="2"/>
</dbReference>
<dbReference type="FunFam" id="3.40.50.2300:FF:000307">
    <property type="entry name" value="Receptor-like histidine kinase BpdS"/>
    <property type="match status" value="1"/>
</dbReference>
<organism evidence="7 8">
    <name type="scientific">Dioszegia hungarica</name>
    <dbReference type="NCBI Taxonomy" id="4972"/>
    <lineage>
        <taxon>Eukaryota</taxon>
        <taxon>Fungi</taxon>
        <taxon>Dikarya</taxon>
        <taxon>Basidiomycota</taxon>
        <taxon>Agaricomycotina</taxon>
        <taxon>Tremellomycetes</taxon>
        <taxon>Tremellales</taxon>
        <taxon>Bulleribasidiaceae</taxon>
        <taxon>Dioszegia</taxon>
    </lineage>
</organism>
<sequence length="1701" mass="187164">MDSPGASSTGVPISYLEAYPYPSCVIVIPQDRNKRPQLKSRDTDVTVREFDGVSPLSMPPRPRRTYPATYWANEKWLTIMQGKEVSDRVDEEQADGLYSWAERENVPTPGHPGGESVFLLRLPGTGRLSLAKTILPLSPPSSTHAFCVITSQQSEADALGLGQRRESDNTVSPGPRSSASSDHTTTSYFDTHRPSDATIRSSLSSDAGPSASERTGPSPTLGANGQKGKTASQVTKAYSGNSSSSTNSSEKRRNQRRGNRWEAPSSGLRTVKTETEECWAMVNSIDWSKTCMGPRANWADVIDPILSLIFESRSQDCLWLGEDLHMLYNTNYIDLLPEPGHPYSFGKKGSEVWSVLMDLLQPVFEGGFRGESTYRENDLIMYDHLPNGELCERYFSWRYNPVKGSDGTIIALYNQATEVTDAVIAERRLGTVRDLSEHLLVARSTREYYDSLRYVFEYNQKEAPFMLAYSVKVKSETVVNVVTELRLETSLGVPTGHPSAPPALQVILAARNRANFGVNADKLSSPTLSAISVLSSGSGNMNHVSEVASWPIGKALQSRQPVIVDDCRDLIRGYVSRAWDMLPMSAIVVPICSDSSTDVPDAVIILGLNVRRPYDADYDGWIHVVRSQLTNSLTAVKAAEAETERRAESDRMERAKAAWFRGAAHDLRSPLTLVAGPLDDVLGSTLTHTQRSSLGTAKRNVDRLLRLVNTLMDFSRVEAGRMEGQFVPLDLGVFVSELAVIFRPAVERLKIEYHISIEASPHLVYVDPSLLETVISNLIGNAIKYTESGSITVRLTYGEMAEISVIDTGTGIPRGEVHAVTEWYHRATTAIHSGTQGSGLGLALAREFLHLHGGELTVTSKFGPECNGEHGSVFTAQLPLTEKASSAAFSGNKIGTYGMQVAHEAMRWVKPTDSDTDTASNHSDTASDTYTNGTSRSPEGSGLLFEKTDTILLVEDSLDMRNYIKQIFSPYCTVIEAKNGEEGLKLAIQHQPNVILSDYMMPKMTGMEMLRAIRQEESLRYTPFVLTSAVAGEEIKVDALLAGAEDYIPKPFKPKELLARVHLQLQLGKKRVKLEMAYEQRQGEISVLSDYCPTGIMRGDIEGHITYANNSWREMAGMPPGADPDTWTDYTEASVVEYLWPLWTEWLRGDEKELTAGWRWLSGRKVSARFVRLDRAVPGMAPGVLGCITDVTHEEERLAEAEKRRIEAEESKHQQELLIDLTSHEIRTPVSAILQCSSLVKENLVSLFDSLKLASSMQSGFKPTHELLADIEEDIEALESIYQCGLVQERIAGDILSLARIQLDMLSLHDIGMDVRTEARKVLSVFASEAKMKKIELALEFGETFDVAKVWGIKTDPVRLGQVVTNLISNAIRFTAASDVRKITVRYEVSFAPPAEETCALPGSIALPSQLPAPEDTDIWLFVSVRDTGPGLGPKELALLFKRFSQGNKMIHTRYGGSGLGLFICRKITELLGGRIEVQSQLGDGSVFRFFIKTSTVAPPVRPALSVGALAAHNAQGSNNDITETVGSSMSMTSTSTVPKATGSPPPEGTEHMHILIVEDNIINQTVLKRQIIKAGLTCDVANNGLEALNLVRETDRSIKRGGPKMRKRYDCVLMDLEMPVMDGLTAIREIRKAEKAGTLARNMVIALTGNARQGQIDQALEAGMDDVVIKPYVLGNLLKKIKAITIKRLEIEVGAAFEDK</sequence>
<dbReference type="SUPFAM" id="SSF55785">
    <property type="entry name" value="PYP-like sensor domain (PAS domain)"/>
    <property type="match status" value="1"/>
</dbReference>
<evidence type="ECO:0000259" key="6">
    <source>
        <dbReference type="PROSITE" id="PS50110"/>
    </source>
</evidence>
<dbReference type="InterPro" id="IPR004358">
    <property type="entry name" value="Sig_transdc_His_kin-like_C"/>
</dbReference>
<evidence type="ECO:0000259" key="5">
    <source>
        <dbReference type="PROSITE" id="PS50109"/>
    </source>
</evidence>
<dbReference type="Proteomes" id="UP001164286">
    <property type="component" value="Unassembled WGS sequence"/>
</dbReference>
<dbReference type="CDD" id="cd00082">
    <property type="entry name" value="HisKA"/>
    <property type="match status" value="2"/>
</dbReference>
<proteinExistence type="predicted"/>
<dbReference type="InterPro" id="IPR005467">
    <property type="entry name" value="His_kinase_dom"/>
</dbReference>
<dbReference type="PROSITE" id="PS50109">
    <property type="entry name" value="HIS_KIN"/>
    <property type="match status" value="2"/>
</dbReference>
<dbReference type="GO" id="GO:0000155">
    <property type="term" value="F:phosphorelay sensor kinase activity"/>
    <property type="evidence" value="ECO:0007669"/>
    <property type="project" value="InterPro"/>
</dbReference>
<name>A0AA38H264_9TREE</name>
<dbReference type="Pfam" id="PF00072">
    <property type="entry name" value="Response_reg"/>
    <property type="match status" value="2"/>
</dbReference>
<evidence type="ECO:0000256" key="3">
    <source>
        <dbReference type="SAM" id="Coils"/>
    </source>
</evidence>
<dbReference type="Gene3D" id="3.40.50.2300">
    <property type="match status" value="2"/>
</dbReference>
<evidence type="ECO:0000256" key="4">
    <source>
        <dbReference type="SAM" id="MobiDB-lite"/>
    </source>
</evidence>
<dbReference type="InterPro" id="IPR036890">
    <property type="entry name" value="HATPase_C_sf"/>
</dbReference>
<gene>
    <name evidence="7" type="ORF">MKK02DRAFT_35353</name>
</gene>
<dbReference type="PANTHER" id="PTHR43547">
    <property type="entry name" value="TWO-COMPONENT HISTIDINE KINASE"/>
    <property type="match status" value="1"/>
</dbReference>
<dbReference type="Pfam" id="PF02518">
    <property type="entry name" value="HATPase_c"/>
    <property type="match status" value="2"/>
</dbReference>
<feature type="domain" description="Histidine kinase" evidence="5">
    <location>
        <begin position="662"/>
        <end position="882"/>
    </location>
</feature>
<dbReference type="CDD" id="cd17546">
    <property type="entry name" value="REC_hyHK_CKI1_RcsC-like"/>
    <property type="match status" value="1"/>
</dbReference>
<evidence type="ECO:0000313" key="7">
    <source>
        <dbReference type="EMBL" id="KAI9632437.1"/>
    </source>
</evidence>
<dbReference type="InterPro" id="IPR003661">
    <property type="entry name" value="HisK_dim/P_dom"/>
</dbReference>
<feature type="compositionally biased region" description="Polar residues" evidence="4">
    <location>
        <begin position="169"/>
        <end position="189"/>
    </location>
</feature>
<evidence type="ECO:0000256" key="1">
    <source>
        <dbReference type="ARBA" id="ARBA00022553"/>
    </source>
</evidence>
<reference evidence="7" key="1">
    <citation type="journal article" date="2022" name="G3 (Bethesda)">
        <title>High quality genome of the basidiomycete yeast Dioszegia hungarica PDD-24b-2 isolated from cloud water.</title>
        <authorList>
            <person name="Jarrige D."/>
            <person name="Haridas S."/>
            <person name="Bleykasten-Grosshans C."/>
            <person name="Joly M."/>
            <person name="Nadalig T."/>
            <person name="Sancelme M."/>
            <person name="Vuilleumier S."/>
            <person name="Grigoriev I.V."/>
            <person name="Amato P."/>
            <person name="Bringel F."/>
        </authorList>
    </citation>
    <scope>NUCLEOTIDE SEQUENCE</scope>
    <source>
        <strain evidence="7">PDD-24b-2</strain>
    </source>
</reference>
<dbReference type="Pfam" id="PF00512">
    <property type="entry name" value="HisKA"/>
    <property type="match status" value="1"/>
</dbReference>
<feature type="domain" description="Histidine kinase" evidence="5">
    <location>
        <begin position="1221"/>
        <end position="1496"/>
    </location>
</feature>
<feature type="region of interest" description="Disordered" evidence="4">
    <location>
        <begin position="1529"/>
        <end position="1548"/>
    </location>
</feature>
<feature type="region of interest" description="Disordered" evidence="4">
    <location>
        <begin position="912"/>
        <end position="942"/>
    </location>
</feature>
<dbReference type="SMART" id="SM00448">
    <property type="entry name" value="REC"/>
    <property type="match status" value="2"/>
</dbReference>
<protein>
    <recommendedName>
        <fullName evidence="9">Histidine kinase</fullName>
    </recommendedName>
</protein>
<accession>A0AA38H264</accession>
<feature type="domain" description="Response regulatory" evidence="6">
    <location>
        <begin position="1554"/>
        <end position="1686"/>
    </location>
</feature>
<dbReference type="CDD" id="cd00156">
    <property type="entry name" value="REC"/>
    <property type="match status" value="1"/>
</dbReference>
<feature type="compositionally biased region" description="Polar residues" evidence="4">
    <location>
        <begin position="917"/>
        <end position="938"/>
    </location>
</feature>
<dbReference type="Gene3D" id="3.30.565.10">
    <property type="entry name" value="Histidine kinase-like ATPase, C-terminal domain"/>
    <property type="match status" value="2"/>
</dbReference>
<keyword evidence="8" id="KW-1185">Reference proteome</keyword>
<dbReference type="SUPFAM" id="SSF55874">
    <property type="entry name" value="ATPase domain of HSP90 chaperone/DNA topoisomerase II/histidine kinase"/>
    <property type="match status" value="2"/>
</dbReference>
<dbReference type="EMBL" id="JAKWFO010000014">
    <property type="protein sequence ID" value="KAI9632437.1"/>
    <property type="molecule type" value="Genomic_DNA"/>
</dbReference>
<dbReference type="SUPFAM" id="SSF52172">
    <property type="entry name" value="CheY-like"/>
    <property type="match status" value="2"/>
</dbReference>
<dbReference type="InterPro" id="IPR003594">
    <property type="entry name" value="HATPase_dom"/>
</dbReference>
<dbReference type="PANTHER" id="PTHR43547:SF2">
    <property type="entry name" value="HYBRID SIGNAL TRANSDUCTION HISTIDINE KINASE C"/>
    <property type="match status" value="1"/>
</dbReference>
<feature type="compositionally biased region" description="Polar residues" evidence="4">
    <location>
        <begin position="213"/>
        <end position="238"/>
    </location>
</feature>
<comment type="caution">
    <text evidence="7">The sequence shown here is derived from an EMBL/GenBank/DDBJ whole genome shotgun (WGS) entry which is preliminary data.</text>
</comment>
<dbReference type="RefSeq" id="XP_052942214.1">
    <property type="nucleotide sequence ID" value="XM_053089157.1"/>
</dbReference>
<dbReference type="GeneID" id="77728362"/>
<dbReference type="PRINTS" id="PR00344">
    <property type="entry name" value="BCTRLSENSOR"/>
</dbReference>
<evidence type="ECO:0000256" key="2">
    <source>
        <dbReference type="PROSITE-ProRule" id="PRU00169"/>
    </source>
</evidence>
<dbReference type="PROSITE" id="PS50110">
    <property type="entry name" value="RESPONSE_REGULATORY"/>
    <property type="match status" value="2"/>
</dbReference>
<dbReference type="SUPFAM" id="SSF47384">
    <property type="entry name" value="Homodimeric domain of signal transducing histidine kinase"/>
    <property type="match status" value="2"/>
</dbReference>
<dbReference type="InterPro" id="IPR036097">
    <property type="entry name" value="HisK_dim/P_sf"/>
</dbReference>
<feature type="compositionally biased region" description="Low complexity" evidence="4">
    <location>
        <begin position="201"/>
        <end position="212"/>
    </location>
</feature>
<feature type="compositionally biased region" description="Low complexity" evidence="4">
    <location>
        <begin position="239"/>
        <end position="248"/>
    </location>
</feature>
<evidence type="ECO:0008006" key="9">
    <source>
        <dbReference type="Google" id="ProtNLM"/>
    </source>
</evidence>
<keyword evidence="1 2" id="KW-0597">Phosphoprotein</keyword>
<feature type="modified residue" description="4-aspartylphosphate" evidence="2">
    <location>
        <position position="1616"/>
    </location>
</feature>
<dbReference type="InterPro" id="IPR011006">
    <property type="entry name" value="CheY-like_superfamily"/>
</dbReference>
<dbReference type="Gene3D" id="1.10.287.130">
    <property type="match status" value="2"/>
</dbReference>
<feature type="domain" description="Response regulatory" evidence="6">
    <location>
        <begin position="950"/>
        <end position="1065"/>
    </location>
</feature>
<dbReference type="Gene3D" id="3.30.450.20">
    <property type="entry name" value="PAS domain"/>
    <property type="match status" value="1"/>
</dbReference>